<dbReference type="EMBL" id="JACEGQ020000001">
    <property type="protein sequence ID" value="KAH8520584.1"/>
    <property type="molecule type" value="Genomic_DNA"/>
</dbReference>
<evidence type="ECO:0000256" key="1">
    <source>
        <dbReference type="SAM" id="MobiDB-lite"/>
    </source>
</evidence>
<feature type="compositionally biased region" description="Polar residues" evidence="1">
    <location>
        <begin position="151"/>
        <end position="172"/>
    </location>
</feature>
<accession>A0A8T2ZSM9</accession>
<reference evidence="2" key="1">
    <citation type="journal article" date="2021" name="J. Hered.">
        <title>Genome Assembly of Salicaceae Populus deltoides (Eastern Cottonwood) I-69 Based on Nanopore Sequencing and Hi-C Technologies.</title>
        <authorList>
            <person name="Bai S."/>
            <person name="Wu H."/>
            <person name="Zhang J."/>
            <person name="Pan Z."/>
            <person name="Zhao W."/>
            <person name="Li Z."/>
            <person name="Tong C."/>
        </authorList>
    </citation>
    <scope>NUCLEOTIDE SEQUENCE</scope>
    <source>
        <tissue evidence="2">Leaf</tissue>
    </source>
</reference>
<organism evidence="2 3">
    <name type="scientific">Populus deltoides</name>
    <name type="common">Eastern poplar</name>
    <name type="synonym">Eastern cottonwood</name>
    <dbReference type="NCBI Taxonomy" id="3696"/>
    <lineage>
        <taxon>Eukaryota</taxon>
        <taxon>Viridiplantae</taxon>
        <taxon>Streptophyta</taxon>
        <taxon>Embryophyta</taxon>
        <taxon>Tracheophyta</taxon>
        <taxon>Spermatophyta</taxon>
        <taxon>Magnoliopsida</taxon>
        <taxon>eudicotyledons</taxon>
        <taxon>Gunneridae</taxon>
        <taxon>Pentapetalae</taxon>
        <taxon>rosids</taxon>
        <taxon>fabids</taxon>
        <taxon>Malpighiales</taxon>
        <taxon>Salicaceae</taxon>
        <taxon>Saliceae</taxon>
        <taxon>Populus</taxon>
    </lineage>
</organism>
<feature type="region of interest" description="Disordered" evidence="1">
    <location>
        <begin position="1"/>
        <end position="64"/>
    </location>
</feature>
<feature type="compositionally biased region" description="Gly residues" evidence="1">
    <location>
        <begin position="173"/>
        <end position="183"/>
    </location>
</feature>
<dbReference type="AlphaFoldDB" id="A0A8T2ZSM9"/>
<name>A0A8T2ZSM9_POPDE</name>
<dbReference type="Proteomes" id="UP000807159">
    <property type="component" value="Chromosome 1"/>
</dbReference>
<keyword evidence="3" id="KW-1185">Reference proteome</keyword>
<evidence type="ECO:0000313" key="3">
    <source>
        <dbReference type="Proteomes" id="UP000807159"/>
    </source>
</evidence>
<feature type="compositionally biased region" description="Acidic residues" evidence="1">
    <location>
        <begin position="10"/>
        <end position="22"/>
    </location>
</feature>
<feature type="region of interest" description="Disordered" evidence="1">
    <location>
        <begin position="151"/>
        <end position="183"/>
    </location>
</feature>
<proteinExistence type="predicted"/>
<gene>
    <name evidence="2" type="ORF">H0E87_001868</name>
</gene>
<evidence type="ECO:0000313" key="2">
    <source>
        <dbReference type="EMBL" id="KAH8520584.1"/>
    </source>
</evidence>
<protein>
    <submittedName>
        <fullName evidence="2">Uncharacterized protein</fullName>
    </submittedName>
</protein>
<sequence>MEQVLVEKCSEDDEVDYEDSEDDHAGGSKHFRCPVPDVTRGQPETSPDGAQPLHSTSLAANATDVPAPVATANYNVNRESVFQRLGPNVSTPGVACLENPLSAEDPMQSEVVAAAAGWETVKGKKSSRRRQNPHTRSLAVVMDAPVEVTTDTNQNGAARANLASSHSMNMSAGGSGGDWGTPG</sequence>
<comment type="caution">
    <text evidence="2">The sequence shown here is derived from an EMBL/GenBank/DDBJ whole genome shotgun (WGS) entry which is preliminary data.</text>
</comment>